<dbReference type="Gene3D" id="3.30.200.20">
    <property type="entry name" value="Phosphorylase Kinase, domain 1"/>
    <property type="match status" value="1"/>
</dbReference>
<comment type="similarity">
    <text evidence="1">Belongs to the pseudomonas-type ThrB family.</text>
</comment>
<proteinExistence type="inferred from homology"/>
<dbReference type="eggNOG" id="COG2334">
    <property type="taxonomic scope" value="Bacteria"/>
</dbReference>
<dbReference type="Proteomes" id="UP000030152">
    <property type="component" value="Unassembled WGS sequence"/>
</dbReference>
<dbReference type="PANTHER" id="PTHR21064">
    <property type="entry name" value="AMINOGLYCOSIDE PHOSPHOTRANSFERASE DOMAIN-CONTAINING PROTEIN-RELATED"/>
    <property type="match status" value="1"/>
</dbReference>
<reference evidence="3 4" key="1">
    <citation type="submission" date="2013-09" db="EMBL/GenBank/DDBJ databases">
        <authorList>
            <person name="Zeng Z."/>
            <person name="Chen C."/>
        </authorList>
    </citation>
    <scope>NUCLEOTIDE SEQUENCE [LARGE SCALE GENOMIC DNA]</scope>
    <source>
        <strain evidence="3 4">WB 3.3-2</strain>
    </source>
</reference>
<dbReference type="GO" id="GO:0009088">
    <property type="term" value="P:threonine biosynthetic process"/>
    <property type="evidence" value="ECO:0007669"/>
    <property type="project" value="TreeGrafter"/>
</dbReference>
<keyword evidence="3" id="KW-0808">Transferase</keyword>
<dbReference type="SUPFAM" id="SSF56112">
    <property type="entry name" value="Protein kinase-like (PK-like)"/>
    <property type="match status" value="1"/>
</dbReference>
<dbReference type="InterPro" id="IPR011009">
    <property type="entry name" value="Kinase-like_dom_sf"/>
</dbReference>
<dbReference type="RefSeq" id="WP_020212281.1">
    <property type="nucleotide sequence ID" value="NZ_JRLX01000002.1"/>
</dbReference>
<accession>A0A0A2M8U4</accession>
<evidence type="ECO:0000259" key="2">
    <source>
        <dbReference type="Pfam" id="PF01636"/>
    </source>
</evidence>
<keyword evidence="4" id="KW-1185">Reference proteome</keyword>
<dbReference type="STRING" id="1121895.GCA_000378485_01150"/>
<sequence>MKNFPVTTSTLSAKDLGLFAIEKYGLGENATCTLFRTGINHTYFINDGNTKYALRVYSYNWRTELEISEEINLLNLLKQHGIGISHPIADTGRNFIQALNAPEGIRYAVLFSFAKGDKIRSMDLDTCQTIGSLMASIHSLTANLKTERINYTSESLLALPYKYATEYFSEALPEMKFIKEKTEEITDFFKQTASDIPSGIIHLDIWYDNMAVTANNEVTVFDFDFCGNGWLVFDIAYFCKQLFHIEADKDQYELKAQSFLKGYNTIRTLTTNELQVIPKTAAAIWIFYLGVQCQRFDWSNIFLTENYLKLVHVAKIKTWLEYYKTRAVTLTNVG</sequence>
<dbReference type="Gene3D" id="3.90.1200.10">
    <property type="match status" value="1"/>
</dbReference>
<organism evidence="3 4">
    <name type="scientific">Flavobacterium rivuli WB 3.3-2 = DSM 21788</name>
    <dbReference type="NCBI Taxonomy" id="1121895"/>
    <lineage>
        <taxon>Bacteria</taxon>
        <taxon>Pseudomonadati</taxon>
        <taxon>Bacteroidota</taxon>
        <taxon>Flavobacteriia</taxon>
        <taxon>Flavobacteriales</taxon>
        <taxon>Flavobacteriaceae</taxon>
        <taxon>Flavobacterium</taxon>
    </lineage>
</organism>
<dbReference type="Pfam" id="PF01636">
    <property type="entry name" value="APH"/>
    <property type="match status" value="1"/>
</dbReference>
<comment type="caution">
    <text evidence="3">The sequence shown here is derived from an EMBL/GenBank/DDBJ whole genome shotgun (WGS) entry which is preliminary data.</text>
</comment>
<gene>
    <name evidence="3" type="ORF">Q765_03135</name>
</gene>
<evidence type="ECO:0000313" key="3">
    <source>
        <dbReference type="EMBL" id="KGO88066.1"/>
    </source>
</evidence>
<evidence type="ECO:0000313" key="4">
    <source>
        <dbReference type="Proteomes" id="UP000030152"/>
    </source>
</evidence>
<dbReference type="AlphaFoldDB" id="A0A0A2M8U4"/>
<feature type="domain" description="Aminoglycoside phosphotransferase" evidence="2">
    <location>
        <begin position="39"/>
        <end position="264"/>
    </location>
</feature>
<name>A0A0A2M8U4_9FLAO</name>
<dbReference type="InterPro" id="IPR050249">
    <property type="entry name" value="Pseudomonas-type_ThrB"/>
</dbReference>
<dbReference type="PANTHER" id="PTHR21064:SF6">
    <property type="entry name" value="AMINOGLYCOSIDE PHOSPHOTRANSFERASE DOMAIN-CONTAINING PROTEIN"/>
    <property type="match status" value="1"/>
</dbReference>
<protein>
    <submittedName>
        <fullName evidence="3">Aminoglycoside phosphotransferase</fullName>
    </submittedName>
</protein>
<dbReference type="GO" id="GO:0004413">
    <property type="term" value="F:homoserine kinase activity"/>
    <property type="evidence" value="ECO:0007669"/>
    <property type="project" value="TreeGrafter"/>
</dbReference>
<dbReference type="InterPro" id="IPR002575">
    <property type="entry name" value="Aminoglycoside_PTrfase"/>
</dbReference>
<dbReference type="EMBL" id="JRLX01000002">
    <property type="protein sequence ID" value="KGO88066.1"/>
    <property type="molecule type" value="Genomic_DNA"/>
</dbReference>
<evidence type="ECO:0000256" key="1">
    <source>
        <dbReference type="ARBA" id="ARBA00038240"/>
    </source>
</evidence>
<dbReference type="OrthoDB" id="241498at2"/>